<evidence type="ECO:0000313" key="12">
    <source>
        <dbReference type="Proteomes" id="UP000187280"/>
    </source>
</evidence>
<feature type="active site" description="Tele-phosphohistidine intermediate" evidence="6 7">
    <location>
        <position position="11"/>
    </location>
</feature>
<comment type="caution">
    <text evidence="6">Lacks conserved residue(s) required for the propagation of feature annotation.</text>
</comment>
<dbReference type="CDD" id="cd07067">
    <property type="entry name" value="HP_PGM_like"/>
    <property type="match status" value="1"/>
</dbReference>
<evidence type="ECO:0000256" key="1">
    <source>
        <dbReference type="ARBA" id="ARBA00000380"/>
    </source>
</evidence>
<dbReference type="SMART" id="SM00855">
    <property type="entry name" value="PGAM"/>
    <property type="match status" value="1"/>
</dbReference>
<dbReference type="InterPro" id="IPR013078">
    <property type="entry name" value="His_Pase_superF_clade-1"/>
</dbReference>
<dbReference type="EMBL" id="FNQS01000003">
    <property type="protein sequence ID" value="SEA19370.1"/>
    <property type="molecule type" value="Genomic_DNA"/>
</dbReference>
<dbReference type="NCBIfam" id="NF010713">
    <property type="entry name" value="PRK14115.1"/>
    <property type="match status" value="1"/>
</dbReference>
<dbReference type="PROSITE" id="PS00175">
    <property type="entry name" value="PG_MUTASE"/>
    <property type="match status" value="1"/>
</dbReference>
<feature type="binding site" evidence="6 8">
    <location>
        <begin position="23"/>
        <end position="24"/>
    </location>
    <ligand>
        <name>substrate</name>
    </ligand>
</feature>
<dbReference type="RefSeq" id="WP_026741589.1">
    <property type="nucleotide sequence ID" value="NZ_FNQS01000003.1"/>
</dbReference>
<comment type="function">
    <text evidence="6 10">Catalyzes the interconversion of 2-phosphoglycerate and 3-phosphoglycerate.</text>
</comment>
<protein>
    <recommendedName>
        <fullName evidence="6 10">2,3-bisphosphoglycerate-dependent phosphoglycerate mutase</fullName>
        <shortName evidence="6">BPG-dependent PGAM</shortName>
        <shortName evidence="6">PGAM</shortName>
        <shortName evidence="6">Phosphoglyceromutase</shortName>
        <shortName evidence="6">dPGM</shortName>
        <ecNumber evidence="6 10">5.4.2.11</ecNumber>
    </recommendedName>
</protein>
<dbReference type="Proteomes" id="UP000187280">
    <property type="component" value="Unassembled WGS sequence"/>
</dbReference>
<evidence type="ECO:0000256" key="5">
    <source>
        <dbReference type="ARBA" id="ARBA00023235"/>
    </source>
</evidence>
<evidence type="ECO:0000256" key="4">
    <source>
        <dbReference type="ARBA" id="ARBA00023152"/>
    </source>
</evidence>
<dbReference type="PIRSF" id="PIRSF000709">
    <property type="entry name" value="6PFK_2-Ptase"/>
    <property type="match status" value="1"/>
</dbReference>
<dbReference type="HAMAP" id="MF_01039">
    <property type="entry name" value="PGAM_GpmA"/>
    <property type="match status" value="1"/>
</dbReference>
<feature type="binding site" evidence="6 8">
    <location>
        <begin position="10"/>
        <end position="17"/>
    </location>
    <ligand>
        <name>substrate</name>
    </ligand>
</feature>
<comment type="pathway">
    <text evidence="6 10">Carbohydrate degradation; glycolysis; pyruvate from D-glyceraldehyde 3-phosphate: step 3/5.</text>
</comment>
<organism evidence="11 12">
    <name type="scientific">Lonsdalea quercina</name>
    <dbReference type="NCBI Taxonomy" id="71657"/>
    <lineage>
        <taxon>Bacteria</taxon>
        <taxon>Pseudomonadati</taxon>
        <taxon>Pseudomonadota</taxon>
        <taxon>Gammaproteobacteria</taxon>
        <taxon>Enterobacterales</taxon>
        <taxon>Pectobacteriaceae</taxon>
        <taxon>Lonsdalea</taxon>
    </lineage>
</organism>
<dbReference type="AlphaFoldDB" id="A0A1H3Z6U2"/>
<feature type="binding site" evidence="6 8">
    <location>
        <begin position="89"/>
        <end position="92"/>
    </location>
    <ligand>
        <name>substrate</name>
    </ligand>
</feature>
<dbReference type="GO" id="GO:0004619">
    <property type="term" value="F:phosphoglycerate mutase activity"/>
    <property type="evidence" value="ECO:0007669"/>
    <property type="project" value="UniProtKB-UniRule"/>
</dbReference>
<keyword evidence="3 6" id="KW-0312">Gluconeogenesis</keyword>
<feature type="binding site" evidence="6 8">
    <location>
        <position position="62"/>
    </location>
    <ligand>
        <name>substrate</name>
    </ligand>
</feature>
<comment type="similarity">
    <text evidence="2 6">Belongs to the phosphoglycerate mutase family. BPG-dependent PGAM subfamily.</text>
</comment>
<evidence type="ECO:0000256" key="9">
    <source>
        <dbReference type="PIRSR" id="PIRSR613078-3"/>
    </source>
</evidence>
<dbReference type="PANTHER" id="PTHR11931">
    <property type="entry name" value="PHOSPHOGLYCERATE MUTASE"/>
    <property type="match status" value="1"/>
</dbReference>
<keyword evidence="4 6" id="KW-0324">Glycolysis</keyword>
<dbReference type="NCBIfam" id="TIGR01258">
    <property type="entry name" value="pgm_1"/>
    <property type="match status" value="1"/>
</dbReference>
<name>A0A1H3Z6U2_9GAMM</name>
<dbReference type="EC" id="5.4.2.11" evidence="6 10"/>
<feature type="site" description="Transition state stabilizer" evidence="6 9">
    <location>
        <position position="184"/>
    </location>
</feature>
<dbReference type="GO" id="GO:0006094">
    <property type="term" value="P:gluconeogenesis"/>
    <property type="evidence" value="ECO:0007669"/>
    <property type="project" value="UniProtKB-UniRule"/>
</dbReference>
<comment type="subunit">
    <text evidence="6">Homodimer.</text>
</comment>
<evidence type="ECO:0000256" key="8">
    <source>
        <dbReference type="PIRSR" id="PIRSR613078-2"/>
    </source>
</evidence>
<accession>A0A1H3Z6U2</accession>
<dbReference type="InterPro" id="IPR005952">
    <property type="entry name" value="Phosphogly_mut1"/>
</dbReference>
<dbReference type="FunFam" id="3.40.50.1240:FF:000003">
    <property type="entry name" value="2,3-bisphosphoglycerate-dependent phosphoglycerate mutase"/>
    <property type="match status" value="1"/>
</dbReference>
<dbReference type="SUPFAM" id="SSF53254">
    <property type="entry name" value="Phosphoglycerate mutase-like"/>
    <property type="match status" value="1"/>
</dbReference>
<dbReference type="GeneID" id="97763993"/>
<evidence type="ECO:0000256" key="2">
    <source>
        <dbReference type="ARBA" id="ARBA00006717"/>
    </source>
</evidence>
<dbReference type="STRING" id="71657.SAMN02982996_01080"/>
<dbReference type="Pfam" id="PF00300">
    <property type="entry name" value="His_Phos_1"/>
    <property type="match status" value="1"/>
</dbReference>
<dbReference type="InterPro" id="IPR029033">
    <property type="entry name" value="His_PPase_superfam"/>
</dbReference>
<dbReference type="InterPro" id="IPR001345">
    <property type="entry name" value="PG/BPGM_mutase_AS"/>
</dbReference>
<proteinExistence type="inferred from homology"/>
<evidence type="ECO:0000256" key="3">
    <source>
        <dbReference type="ARBA" id="ARBA00022432"/>
    </source>
</evidence>
<dbReference type="Gene3D" id="3.40.50.1240">
    <property type="entry name" value="Phosphoglycerate mutase-like"/>
    <property type="match status" value="1"/>
</dbReference>
<feature type="active site" description="Proton donor/acceptor" evidence="6 7">
    <location>
        <position position="89"/>
    </location>
</feature>
<dbReference type="GO" id="GO:0006096">
    <property type="term" value="P:glycolytic process"/>
    <property type="evidence" value="ECO:0007669"/>
    <property type="project" value="UniProtKB-UniRule"/>
</dbReference>
<reference evidence="11 12" key="1">
    <citation type="submission" date="2016-10" db="EMBL/GenBank/DDBJ databases">
        <authorList>
            <person name="de Groot N.N."/>
        </authorList>
    </citation>
    <scope>NUCLEOTIDE SEQUENCE [LARGE SCALE GENOMIC DNA]</scope>
    <source>
        <strain evidence="11 12">ATCC 29281</strain>
    </source>
</reference>
<feature type="binding site" evidence="6 8">
    <location>
        <position position="100"/>
    </location>
    <ligand>
        <name>substrate</name>
    </ligand>
</feature>
<comment type="catalytic activity">
    <reaction evidence="1 6 10">
        <text>(2R)-2-phosphoglycerate = (2R)-3-phosphoglycerate</text>
        <dbReference type="Rhea" id="RHEA:15901"/>
        <dbReference type="ChEBI" id="CHEBI:58272"/>
        <dbReference type="ChEBI" id="CHEBI:58289"/>
        <dbReference type="EC" id="5.4.2.11"/>
    </reaction>
</comment>
<evidence type="ECO:0000256" key="10">
    <source>
        <dbReference type="RuleBase" id="RU004512"/>
    </source>
</evidence>
<dbReference type="UniPathway" id="UPA00109">
    <property type="reaction ID" value="UER00186"/>
</dbReference>
<keyword evidence="12" id="KW-1185">Reference proteome</keyword>
<sequence>MAVFKLVLLRHGESEWNDQNRFTGWVDVPLTDKGREEARLAAQSLRQAGFTFDAACTSVLKRTVHSLQIALDELGLQWLPVEKNWRLNERHYGALQGLNKAETAERLGKARVHQWRKSYDVPPPPLTSIHDRFSGYDRRYAHLAPGEFPLGESLRMTGDRVMHYWQTSLVPRVLAGERLLVIAHRNSIRALVKQLNHLSDEEIIRAQIPTGIPLVYEFDENMRVQRAYFLGTNIPLIER</sequence>
<evidence type="ECO:0000313" key="11">
    <source>
        <dbReference type="EMBL" id="SEA19370.1"/>
    </source>
</evidence>
<keyword evidence="5 6" id="KW-0413">Isomerase</keyword>
<dbReference type="eggNOG" id="COG0588">
    <property type="taxonomic scope" value="Bacteria"/>
</dbReference>
<gene>
    <name evidence="6" type="primary">gpmA</name>
    <name evidence="11" type="ORF">SAMN02982996_01080</name>
</gene>
<evidence type="ECO:0000256" key="6">
    <source>
        <dbReference type="HAMAP-Rule" id="MF_01039"/>
    </source>
</evidence>
<evidence type="ECO:0000256" key="7">
    <source>
        <dbReference type="PIRSR" id="PIRSR613078-1"/>
    </source>
</evidence>